<evidence type="ECO:0000259" key="1">
    <source>
        <dbReference type="Pfam" id="PF00534"/>
    </source>
</evidence>
<dbReference type="CDD" id="cd03794">
    <property type="entry name" value="GT4_WbuB-like"/>
    <property type="match status" value="1"/>
</dbReference>
<comment type="caution">
    <text evidence="3">The sequence shown here is derived from an EMBL/GenBank/DDBJ whole genome shotgun (WGS) entry which is preliminary data.</text>
</comment>
<dbReference type="Proteomes" id="UP000468717">
    <property type="component" value="Unassembled WGS sequence"/>
</dbReference>
<dbReference type="InterPro" id="IPR001296">
    <property type="entry name" value="Glyco_trans_1"/>
</dbReference>
<gene>
    <name evidence="3" type="ORF">GCN75_04595</name>
</gene>
<evidence type="ECO:0000313" key="3">
    <source>
        <dbReference type="EMBL" id="KAB8066000.1"/>
    </source>
</evidence>
<dbReference type="GO" id="GO:0016757">
    <property type="term" value="F:glycosyltransferase activity"/>
    <property type="evidence" value="ECO:0007669"/>
    <property type="project" value="InterPro"/>
</dbReference>
<keyword evidence="4" id="KW-1185">Reference proteome</keyword>
<organism evidence="3 4">
    <name type="scientific">Janthinobacterium violaceinigrum</name>
    <dbReference type="NCBI Taxonomy" id="2654252"/>
    <lineage>
        <taxon>Bacteria</taxon>
        <taxon>Pseudomonadati</taxon>
        <taxon>Pseudomonadota</taxon>
        <taxon>Betaproteobacteria</taxon>
        <taxon>Burkholderiales</taxon>
        <taxon>Oxalobacteraceae</taxon>
        <taxon>Janthinobacterium</taxon>
    </lineage>
</organism>
<sequence length="411" mass="45254">MRILLLTQWFDPEPTFKGLLFAQKLQELGHEVEVVTGFPNYPEGKIYAGYRQSWCHRESIGGVRIARVPLYASHDSSALKRLLNYFSFALSSSLYGIFMARKADIIYVYHPPMTVGVAGALIGWFRRTPFVYDIQDLWPDTLKATGMIGNPRILSVAGAVCNWIYRRASHIVVLSPGFRSLLAERGVPEKKMSLIYNWCDETGLQAPVGGVADLSFMNGRFNVVFAGNMGKAQALEAVIAAAQLVAAEESRVQFVLVGGGVEVENLKALCARYNLPNLRFVPRMPMNEVGEVLARADALLVHLKDDPLFSITIPSKTQAYLAVGRPIIMAVRGDAADLLREAEAGVVAIPEDPESIAQGVLQLARLPLPERETMGQKAAQFYKNKLSLSVGVAAFIKVFEHVLFSKKNAGK</sequence>
<name>A0A6I1I7K7_9BURK</name>
<dbReference type="Gene3D" id="3.40.50.2000">
    <property type="entry name" value="Glycogen Phosphorylase B"/>
    <property type="match status" value="2"/>
</dbReference>
<dbReference type="Pfam" id="PF00534">
    <property type="entry name" value="Glycos_transf_1"/>
    <property type="match status" value="1"/>
</dbReference>
<evidence type="ECO:0000313" key="4">
    <source>
        <dbReference type="Proteomes" id="UP000468717"/>
    </source>
</evidence>
<evidence type="ECO:0000259" key="2">
    <source>
        <dbReference type="Pfam" id="PF13579"/>
    </source>
</evidence>
<dbReference type="PANTHER" id="PTHR12526:SF609">
    <property type="entry name" value="LIPOPOLYSACCHARIDE BIOSYNTHESIS PROTEIN"/>
    <property type="match status" value="1"/>
</dbReference>
<dbReference type="RefSeq" id="WP_152281568.1">
    <property type="nucleotide sequence ID" value="NZ_WFLI01000004.1"/>
</dbReference>
<dbReference type="EMBL" id="WFLI01000004">
    <property type="protein sequence ID" value="KAB8066000.1"/>
    <property type="molecule type" value="Genomic_DNA"/>
</dbReference>
<protein>
    <submittedName>
        <fullName evidence="3">Glycosyltransferase</fullName>
    </submittedName>
</protein>
<dbReference type="PANTHER" id="PTHR12526">
    <property type="entry name" value="GLYCOSYLTRANSFERASE"/>
    <property type="match status" value="1"/>
</dbReference>
<proteinExistence type="predicted"/>
<dbReference type="AlphaFoldDB" id="A0A6I1I7K7"/>
<keyword evidence="3" id="KW-0808">Transferase</keyword>
<feature type="domain" description="Glycosyltransferase subfamily 4-like N-terminal" evidence="2">
    <location>
        <begin position="22"/>
        <end position="198"/>
    </location>
</feature>
<reference evidence="3 4" key="1">
    <citation type="submission" date="2019-10" db="EMBL/GenBank/DDBJ databases">
        <title>Three novel species isolated from a subtropical stream in China.</title>
        <authorList>
            <person name="Lu H."/>
        </authorList>
    </citation>
    <scope>NUCLEOTIDE SEQUENCE [LARGE SCALE GENOMIC DNA]</scope>
    <source>
        <strain evidence="3 4">FT13W</strain>
    </source>
</reference>
<accession>A0A6I1I7K7</accession>
<dbReference type="InterPro" id="IPR028098">
    <property type="entry name" value="Glyco_trans_4-like_N"/>
</dbReference>
<feature type="domain" description="Glycosyl transferase family 1" evidence="1">
    <location>
        <begin position="220"/>
        <end position="380"/>
    </location>
</feature>
<dbReference type="SUPFAM" id="SSF53756">
    <property type="entry name" value="UDP-Glycosyltransferase/glycogen phosphorylase"/>
    <property type="match status" value="1"/>
</dbReference>
<dbReference type="Pfam" id="PF13579">
    <property type="entry name" value="Glyco_trans_4_4"/>
    <property type="match status" value="1"/>
</dbReference>